<accession>A0A9N8WAT4</accession>
<feature type="domain" description="TLDc" evidence="2">
    <location>
        <begin position="111"/>
        <end position="290"/>
    </location>
</feature>
<evidence type="ECO:0000313" key="4">
    <source>
        <dbReference type="Proteomes" id="UP000789706"/>
    </source>
</evidence>
<reference evidence="3" key="1">
    <citation type="submission" date="2021-06" db="EMBL/GenBank/DDBJ databases">
        <authorList>
            <person name="Kallberg Y."/>
            <person name="Tangrot J."/>
            <person name="Rosling A."/>
        </authorList>
    </citation>
    <scope>NUCLEOTIDE SEQUENCE</scope>
    <source>
        <strain evidence="3">AZ414A</strain>
    </source>
</reference>
<dbReference type="InterPro" id="IPR011333">
    <property type="entry name" value="SKP1/BTB/POZ_sf"/>
</dbReference>
<dbReference type="Pfam" id="PF00651">
    <property type="entry name" value="BTB"/>
    <property type="match status" value="1"/>
</dbReference>
<feature type="domain" description="BTB" evidence="1">
    <location>
        <begin position="24"/>
        <end position="98"/>
    </location>
</feature>
<dbReference type="CDD" id="cd18186">
    <property type="entry name" value="BTB_POZ_ZBTB_KLHL-like"/>
    <property type="match status" value="1"/>
</dbReference>
<dbReference type="PROSITE" id="PS50097">
    <property type="entry name" value="BTB"/>
    <property type="match status" value="1"/>
</dbReference>
<dbReference type="Pfam" id="PF07534">
    <property type="entry name" value="TLD"/>
    <property type="match status" value="1"/>
</dbReference>
<proteinExistence type="predicted"/>
<dbReference type="OrthoDB" id="684045at2759"/>
<dbReference type="AlphaFoldDB" id="A0A9N8WAT4"/>
<dbReference type="SUPFAM" id="SSF54695">
    <property type="entry name" value="POZ domain"/>
    <property type="match status" value="1"/>
</dbReference>
<sequence length="352" mass="41140">MIQKILLEQLSKDFDEYLTNGYESDVEIHVGEYNDKTTFKAHSMILSARSPYFRKEIEDIPPNSRKEIIKFYKPEISSSSLYQDLVKFHMNKNVRVGYPKLPKRAGRIDSKIIDVKHVSLISQWIKTQHQEERKTLTYRYSLLIRGSQHGFEKNDFLDSCKNKSSTLILLKPQGSDLIIGGYNPIPWKTEENSNLIAKNSFIFTFSDREGNPTEVGKFGQSKNKSFPLIYVTDNGLKLGDDLFLEFTNFSKQKMVPTLYYHKIGYSLPDEIQQQINNPVTIEDYEIFSINNMSALPISSKSYYHKFRNFMASFLSNTLCRLRKRRSEAQKNLKLKKILTYNWWFKSGGYVEF</sequence>
<dbReference type="InterPro" id="IPR000210">
    <property type="entry name" value="BTB/POZ_dom"/>
</dbReference>
<dbReference type="InterPro" id="IPR006571">
    <property type="entry name" value="TLDc_dom"/>
</dbReference>
<name>A0A9N8WAT4_9GLOM</name>
<evidence type="ECO:0000259" key="1">
    <source>
        <dbReference type="PROSITE" id="PS50097"/>
    </source>
</evidence>
<dbReference type="Proteomes" id="UP000789706">
    <property type="component" value="Unassembled WGS sequence"/>
</dbReference>
<gene>
    <name evidence="3" type="ORF">DEBURN_LOCUS3615</name>
</gene>
<comment type="caution">
    <text evidence="3">The sequence shown here is derived from an EMBL/GenBank/DDBJ whole genome shotgun (WGS) entry which is preliminary data.</text>
</comment>
<protein>
    <submittedName>
        <fullName evidence="3">5037_t:CDS:1</fullName>
    </submittedName>
</protein>
<organism evidence="3 4">
    <name type="scientific">Diversispora eburnea</name>
    <dbReference type="NCBI Taxonomy" id="1213867"/>
    <lineage>
        <taxon>Eukaryota</taxon>
        <taxon>Fungi</taxon>
        <taxon>Fungi incertae sedis</taxon>
        <taxon>Mucoromycota</taxon>
        <taxon>Glomeromycotina</taxon>
        <taxon>Glomeromycetes</taxon>
        <taxon>Diversisporales</taxon>
        <taxon>Diversisporaceae</taxon>
        <taxon>Diversispora</taxon>
    </lineage>
</organism>
<evidence type="ECO:0000313" key="3">
    <source>
        <dbReference type="EMBL" id="CAG8480175.1"/>
    </source>
</evidence>
<dbReference type="EMBL" id="CAJVPK010000235">
    <property type="protein sequence ID" value="CAG8480175.1"/>
    <property type="molecule type" value="Genomic_DNA"/>
</dbReference>
<dbReference type="Gene3D" id="3.30.710.10">
    <property type="entry name" value="Potassium Channel Kv1.1, Chain A"/>
    <property type="match status" value="1"/>
</dbReference>
<dbReference type="PROSITE" id="PS51886">
    <property type="entry name" value="TLDC"/>
    <property type="match status" value="1"/>
</dbReference>
<evidence type="ECO:0000259" key="2">
    <source>
        <dbReference type="PROSITE" id="PS51886"/>
    </source>
</evidence>
<keyword evidence="4" id="KW-1185">Reference proteome</keyword>